<proteinExistence type="predicted"/>
<dbReference type="PANTHER" id="PTHR12515:SF5">
    <property type="entry name" value="PROTEIN SMAUG"/>
    <property type="match status" value="1"/>
</dbReference>
<accession>A0AAD2H0S7</accession>
<dbReference type="EMBL" id="CAVNYO010000444">
    <property type="protein sequence ID" value="CAK5281343.1"/>
    <property type="molecule type" value="Genomic_DNA"/>
</dbReference>
<feature type="region of interest" description="Disordered" evidence="4">
    <location>
        <begin position="399"/>
        <end position="420"/>
    </location>
</feature>
<dbReference type="SUPFAM" id="SSF47769">
    <property type="entry name" value="SAM/Pointed domain"/>
    <property type="match status" value="1"/>
</dbReference>
<dbReference type="InterPro" id="IPR057327">
    <property type="entry name" value="Vts1_dom"/>
</dbReference>
<feature type="compositionally biased region" description="Low complexity" evidence="4">
    <location>
        <begin position="12"/>
        <end position="26"/>
    </location>
</feature>
<feature type="compositionally biased region" description="Polar residues" evidence="4">
    <location>
        <begin position="286"/>
        <end position="298"/>
    </location>
</feature>
<dbReference type="GO" id="GO:0003729">
    <property type="term" value="F:mRNA binding"/>
    <property type="evidence" value="ECO:0007669"/>
    <property type="project" value="TreeGrafter"/>
</dbReference>
<feature type="region of interest" description="Disordered" evidence="4">
    <location>
        <begin position="1"/>
        <end position="50"/>
    </location>
</feature>
<evidence type="ECO:0000313" key="8">
    <source>
        <dbReference type="Proteomes" id="UP001295794"/>
    </source>
</evidence>
<reference evidence="6" key="1">
    <citation type="submission" date="2023-11" db="EMBL/GenBank/DDBJ databases">
        <authorList>
            <person name="De Vega J J."/>
            <person name="De Vega J J."/>
        </authorList>
    </citation>
    <scope>NUCLEOTIDE SEQUENCE</scope>
</reference>
<feature type="compositionally biased region" description="Low complexity" evidence="4">
    <location>
        <begin position="316"/>
        <end position="326"/>
    </location>
</feature>
<dbReference type="Gene3D" id="1.10.150.50">
    <property type="entry name" value="Transcription Factor, Ets-1"/>
    <property type="match status" value="1"/>
</dbReference>
<protein>
    <recommendedName>
        <fullName evidence="5">SAM domain-containing protein</fullName>
    </recommendedName>
</protein>
<dbReference type="InterPro" id="IPR001660">
    <property type="entry name" value="SAM"/>
</dbReference>
<feature type="compositionally biased region" description="Pro residues" evidence="4">
    <location>
        <begin position="160"/>
        <end position="177"/>
    </location>
</feature>
<keyword evidence="8" id="KW-1185">Reference proteome</keyword>
<dbReference type="GO" id="GO:0000932">
    <property type="term" value="C:P-body"/>
    <property type="evidence" value="ECO:0007669"/>
    <property type="project" value="TreeGrafter"/>
</dbReference>
<dbReference type="Pfam" id="PF07647">
    <property type="entry name" value="SAM_2"/>
    <property type="match status" value="1"/>
</dbReference>
<dbReference type="Proteomes" id="UP001295794">
    <property type="component" value="Unassembled WGS sequence"/>
</dbReference>
<dbReference type="Pfam" id="PF25479">
    <property type="entry name" value="Vts1"/>
    <property type="match status" value="1"/>
</dbReference>
<comment type="caution">
    <text evidence="6">The sequence shown here is derived from an EMBL/GenBank/DDBJ whole genome shotgun (WGS) entry which is preliminary data.</text>
</comment>
<name>A0AAD2H0S7_9AGAR</name>
<dbReference type="PROSITE" id="PS50105">
    <property type="entry name" value="SAM_DOMAIN"/>
    <property type="match status" value="1"/>
</dbReference>
<dbReference type="GO" id="GO:0000289">
    <property type="term" value="P:nuclear-transcribed mRNA poly(A) tail shortening"/>
    <property type="evidence" value="ECO:0007669"/>
    <property type="project" value="TreeGrafter"/>
</dbReference>
<evidence type="ECO:0000256" key="1">
    <source>
        <dbReference type="ARBA" id="ARBA00004496"/>
    </source>
</evidence>
<evidence type="ECO:0000256" key="4">
    <source>
        <dbReference type="SAM" id="MobiDB-lite"/>
    </source>
</evidence>
<feature type="domain" description="SAM" evidence="5">
    <location>
        <begin position="338"/>
        <end position="396"/>
    </location>
</feature>
<dbReference type="InterPro" id="IPR050897">
    <property type="entry name" value="SMAUG/VTS1_RNA-bind"/>
</dbReference>
<dbReference type="PANTHER" id="PTHR12515">
    <property type="entry name" value="STERILE ALPHA MOTIF DOMAIN CONTAINING PROTEIN 4-RELATED"/>
    <property type="match status" value="1"/>
</dbReference>
<evidence type="ECO:0000313" key="6">
    <source>
        <dbReference type="EMBL" id="CAK5265577.1"/>
    </source>
</evidence>
<dbReference type="SMART" id="SM00454">
    <property type="entry name" value="SAM"/>
    <property type="match status" value="1"/>
</dbReference>
<dbReference type="EMBL" id="CAVNYO010000093">
    <property type="protein sequence ID" value="CAK5265577.1"/>
    <property type="molecule type" value="Genomic_DNA"/>
</dbReference>
<organism evidence="6 8">
    <name type="scientific">Mycena citricolor</name>
    <dbReference type="NCBI Taxonomy" id="2018698"/>
    <lineage>
        <taxon>Eukaryota</taxon>
        <taxon>Fungi</taxon>
        <taxon>Dikarya</taxon>
        <taxon>Basidiomycota</taxon>
        <taxon>Agaricomycotina</taxon>
        <taxon>Agaricomycetes</taxon>
        <taxon>Agaricomycetidae</taxon>
        <taxon>Agaricales</taxon>
        <taxon>Marasmiineae</taxon>
        <taxon>Mycenaceae</taxon>
        <taxon>Mycena</taxon>
    </lineage>
</organism>
<evidence type="ECO:0000259" key="5">
    <source>
        <dbReference type="PROSITE" id="PS50105"/>
    </source>
</evidence>
<dbReference type="AlphaFoldDB" id="A0AAD2H0S7"/>
<evidence type="ECO:0000313" key="7">
    <source>
        <dbReference type="EMBL" id="CAK5281343.1"/>
    </source>
</evidence>
<feature type="region of interest" description="Disordered" evidence="4">
    <location>
        <begin position="263"/>
        <end position="333"/>
    </location>
</feature>
<gene>
    <name evidence="7" type="ORF">MYCIT1_LOCUS32392</name>
    <name evidence="6" type="ORF">MYCIT1_LOCUS6667</name>
</gene>
<keyword evidence="3" id="KW-0694">RNA-binding</keyword>
<dbReference type="InterPro" id="IPR013761">
    <property type="entry name" value="SAM/pointed_sf"/>
</dbReference>
<sequence length="420" mass="44556">MTALPSPKPQFASAASRLPPLLSPRPGINGFTIPPSPRFPKSPGGKGEGERLDQWFEDLSKYEATVAAMAEASTDAKFHEELGTIEQWFAVLSEAERTATLYTLLQHSNQNQIRFLIAVLQQMAGPAPLTASLDGSFKAKQQQKPSGRNLRPPTLNIPVPEAPAAPAPVSAAPPEPTGPGQDVVFNRPADASWANMVNTPFTPMFQKPAPAQNQQPVAAMPGLNPMMVPPGMINPMQLNNMALSNEAQLNQLLAMQMMLNGMMQQPGGMPQPGMMQPPPPAAKSGKGSNWRQQGNARHTGNAARGGSSKGSGHGGQSASSSAPGNSNREDDVDPELLKDVPAWLRSLRLHKYTVCFAGMTWEDMVALDDSALEVKGVAALGARRRLLKTFQSVKVKMGMAPAPDSDPVSAGAVSASEPSP</sequence>
<evidence type="ECO:0000256" key="3">
    <source>
        <dbReference type="ARBA" id="ARBA00022884"/>
    </source>
</evidence>
<feature type="region of interest" description="Disordered" evidence="4">
    <location>
        <begin position="138"/>
        <end position="178"/>
    </location>
</feature>
<feature type="compositionally biased region" description="Low complexity" evidence="4">
    <location>
        <begin position="263"/>
        <end position="274"/>
    </location>
</feature>
<evidence type="ECO:0000256" key="2">
    <source>
        <dbReference type="ARBA" id="ARBA00022490"/>
    </source>
</evidence>
<keyword evidence="2" id="KW-0963">Cytoplasm</keyword>
<comment type="subcellular location">
    <subcellularLocation>
        <location evidence="1">Cytoplasm</location>
    </subcellularLocation>
</comment>